<accession>A0A0V0GQ43</accession>
<organism evidence="1">
    <name type="scientific">Solanum chacoense</name>
    <name type="common">Chaco potato</name>
    <dbReference type="NCBI Taxonomy" id="4108"/>
    <lineage>
        <taxon>Eukaryota</taxon>
        <taxon>Viridiplantae</taxon>
        <taxon>Streptophyta</taxon>
        <taxon>Embryophyta</taxon>
        <taxon>Tracheophyta</taxon>
        <taxon>Spermatophyta</taxon>
        <taxon>Magnoliopsida</taxon>
        <taxon>eudicotyledons</taxon>
        <taxon>Gunneridae</taxon>
        <taxon>Pentapetalae</taxon>
        <taxon>asterids</taxon>
        <taxon>lamiids</taxon>
        <taxon>Solanales</taxon>
        <taxon>Solanaceae</taxon>
        <taxon>Solanoideae</taxon>
        <taxon>Solaneae</taxon>
        <taxon>Solanum</taxon>
    </lineage>
</organism>
<protein>
    <submittedName>
        <fullName evidence="1">Putative ovule protein</fullName>
    </submittedName>
</protein>
<name>A0A0V0GQ43_SOLCH</name>
<reference evidence="1" key="1">
    <citation type="submission" date="2015-12" db="EMBL/GenBank/DDBJ databases">
        <title>Gene expression during late stages of embryo sac development: a critical building block for successful pollen-pistil interactions.</title>
        <authorList>
            <person name="Liu Y."/>
            <person name="Joly V."/>
            <person name="Sabar M."/>
            <person name="Matton D.P."/>
        </authorList>
    </citation>
    <scope>NUCLEOTIDE SEQUENCE</scope>
</reference>
<dbReference type="EMBL" id="GEDG01034074">
    <property type="protein sequence ID" value="JAP09917.1"/>
    <property type="molecule type" value="Transcribed_RNA"/>
</dbReference>
<sequence length="90" mass="10226">MLLLLPSKHLVFRSFHSVHQIHAGMVIHQFSFDPLLLIPFQQLSSSIVDFGITQLTPKNIEEHVPQLCGCFTMKEQMKVALCVLITHKTS</sequence>
<evidence type="ECO:0000313" key="1">
    <source>
        <dbReference type="EMBL" id="JAP09917.1"/>
    </source>
</evidence>
<dbReference type="AlphaFoldDB" id="A0A0V0GQ43"/>
<proteinExistence type="predicted"/>